<keyword evidence="1" id="KW-1185">Reference proteome</keyword>
<dbReference type="OrthoDB" id="7250310at2759"/>
<dbReference type="InParanoid" id="A0A6P6XJ96"/>
<evidence type="ECO:0000313" key="2">
    <source>
        <dbReference type="RefSeq" id="XP_027193610.1"/>
    </source>
</evidence>
<gene>
    <name evidence="2" type="primary">LOC113788348</name>
</gene>
<proteinExistence type="predicted"/>
<name>A0A6P6XJ96_DERPT</name>
<dbReference type="RefSeq" id="XP_027193610.1">
    <property type="nucleotide sequence ID" value="XM_027337809.1"/>
</dbReference>
<reference evidence="2" key="1">
    <citation type="submission" date="2025-08" db="UniProtKB">
        <authorList>
            <consortium name="RefSeq"/>
        </authorList>
    </citation>
    <scope>IDENTIFICATION</scope>
    <source>
        <strain evidence="2">Airmid</strain>
    </source>
</reference>
<accession>A0A6P6XJ96</accession>
<dbReference type="AlphaFoldDB" id="A0A6P6XJ96"/>
<organism evidence="1 2">
    <name type="scientific">Dermatophagoides pteronyssinus</name>
    <name type="common">European house dust mite</name>
    <dbReference type="NCBI Taxonomy" id="6956"/>
    <lineage>
        <taxon>Eukaryota</taxon>
        <taxon>Metazoa</taxon>
        <taxon>Ecdysozoa</taxon>
        <taxon>Arthropoda</taxon>
        <taxon>Chelicerata</taxon>
        <taxon>Arachnida</taxon>
        <taxon>Acari</taxon>
        <taxon>Acariformes</taxon>
        <taxon>Sarcoptiformes</taxon>
        <taxon>Astigmata</taxon>
        <taxon>Psoroptidia</taxon>
        <taxon>Analgoidea</taxon>
        <taxon>Pyroglyphidae</taxon>
        <taxon>Dermatophagoidinae</taxon>
        <taxon>Dermatophagoides</taxon>
    </lineage>
</organism>
<protein>
    <submittedName>
        <fullName evidence="2">Uncharacterized protein LOC113788348</fullName>
    </submittedName>
</protein>
<evidence type="ECO:0000313" key="1">
    <source>
        <dbReference type="Proteomes" id="UP000515146"/>
    </source>
</evidence>
<dbReference type="KEGG" id="dpte:113788348"/>
<dbReference type="Proteomes" id="UP000515146">
    <property type="component" value="Unplaced"/>
</dbReference>
<sequence length="308" mass="34478">MIKKSCETVQIIDATAECPSTNFVFDNSKCVKQEYTPITKSCPKGFTSTPSGCIKKTICNAKDVNCPNNSILSGKFCLLEEHSEPIINCLPGYTYTNRECVRREKVPPKLYCGRDYKLQGNECVTSSRVSGELFCESGTLQNKMCSVVTEVDAIINCPKNSFLNGTVCTTIHNVDPVIECPPNFMLKNGECVQKRQEQPKLQCSNGIITQNGQCISTTEILPNVSCEEGYTLNDNVCIKHIEREVQRHCPKNHHYDNDSDLCVSNSKVAKQVPKCTDEIEMIDPDFKCPKDYKTHILAIAFLETFKDT</sequence>